<dbReference type="STRING" id="946122.A0A0C2X6I7"/>
<dbReference type="InterPro" id="IPR029033">
    <property type="entry name" value="His_PPase_superfam"/>
</dbReference>
<evidence type="ECO:0000256" key="3">
    <source>
        <dbReference type="PIRSR" id="PIRSR613078-2"/>
    </source>
</evidence>
<accession>A0A0C2X6I7</accession>
<dbReference type="Proteomes" id="UP000054549">
    <property type="component" value="Unassembled WGS sequence"/>
</dbReference>
<sequence length="220" mass="24837">MTILRVHFVRHGETEANRQQIVQGQLDTELNELGHKQAGLVAKRLRHVPFEIAFSSDLSRAKKTAEAILSYHQGVTLEEQKDLRERFMGNLQGKEWAFKMAGPLDETIERSDVFIKRINRWWEKHLASLPPKPDETAHEILVVSHGGVIGTLVRSLIRQQRLKCAQGVLVLACQNTSVSVIEVEMDGKGVVREYGNISHLEGMSELTLLKTNVDEGVLRN</sequence>
<gene>
    <name evidence="4" type="ORF">M378DRAFT_184296</name>
</gene>
<protein>
    <recommendedName>
        <fullName evidence="6">Phosphoglycerate mutase</fullName>
    </recommendedName>
</protein>
<proteinExistence type="predicted"/>
<reference evidence="4 5" key="1">
    <citation type="submission" date="2014-04" db="EMBL/GenBank/DDBJ databases">
        <title>Evolutionary Origins and Diversification of the Mycorrhizal Mutualists.</title>
        <authorList>
            <consortium name="DOE Joint Genome Institute"/>
            <consortium name="Mycorrhizal Genomics Consortium"/>
            <person name="Kohler A."/>
            <person name="Kuo A."/>
            <person name="Nagy L.G."/>
            <person name="Floudas D."/>
            <person name="Copeland A."/>
            <person name="Barry K.W."/>
            <person name="Cichocki N."/>
            <person name="Veneault-Fourrey C."/>
            <person name="LaButti K."/>
            <person name="Lindquist E.A."/>
            <person name="Lipzen A."/>
            <person name="Lundell T."/>
            <person name="Morin E."/>
            <person name="Murat C."/>
            <person name="Riley R."/>
            <person name="Ohm R."/>
            <person name="Sun H."/>
            <person name="Tunlid A."/>
            <person name="Henrissat B."/>
            <person name="Grigoriev I.V."/>
            <person name="Hibbett D.S."/>
            <person name="Martin F."/>
        </authorList>
    </citation>
    <scope>NUCLEOTIDE SEQUENCE [LARGE SCALE GENOMIC DNA]</scope>
    <source>
        <strain evidence="4 5">Koide BX008</strain>
    </source>
</reference>
<dbReference type="InterPro" id="IPR051695">
    <property type="entry name" value="Phosphoglycerate_Mutase"/>
</dbReference>
<dbReference type="Gene3D" id="3.40.50.1240">
    <property type="entry name" value="Phosphoglycerate mutase-like"/>
    <property type="match status" value="1"/>
</dbReference>
<evidence type="ECO:0000256" key="1">
    <source>
        <dbReference type="ARBA" id="ARBA00022801"/>
    </source>
</evidence>
<evidence type="ECO:0000313" key="5">
    <source>
        <dbReference type="Proteomes" id="UP000054549"/>
    </source>
</evidence>
<dbReference type="GO" id="GO:0045820">
    <property type="term" value="P:negative regulation of glycolytic process"/>
    <property type="evidence" value="ECO:0007669"/>
    <property type="project" value="TreeGrafter"/>
</dbReference>
<dbReference type="HOGENOM" id="CLU_033323_9_2_1"/>
<feature type="binding site" evidence="3">
    <location>
        <begin position="10"/>
        <end position="17"/>
    </location>
    <ligand>
        <name>substrate</name>
    </ligand>
</feature>
<dbReference type="GO" id="GO:0004331">
    <property type="term" value="F:fructose-2,6-bisphosphate 2-phosphatase activity"/>
    <property type="evidence" value="ECO:0007669"/>
    <property type="project" value="TreeGrafter"/>
</dbReference>
<dbReference type="PANTHER" id="PTHR46517">
    <property type="entry name" value="FRUCTOSE-2,6-BISPHOSPHATASE TIGAR"/>
    <property type="match status" value="1"/>
</dbReference>
<evidence type="ECO:0008006" key="6">
    <source>
        <dbReference type="Google" id="ProtNLM"/>
    </source>
</evidence>
<organism evidence="4 5">
    <name type="scientific">Amanita muscaria (strain Koide BX008)</name>
    <dbReference type="NCBI Taxonomy" id="946122"/>
    <lineage>
        <taxon>Eukaryota</taxon>
        <taxon>Fungi</taxon>
        <taxon>Dikarya</taxon>
        <taxon>Basidiomycota</taxon>
        <taxon>Agaricomycotina</taxon>
        <taxon>Agaricomycetes</taxon>
        <taxon>Agaricomycetidae</taxon>
        <taxon>Agaricales</taxon>
        <taxon>Pluteineae</taxon>
        <taxon>Amanitaceae</taxon>
        <taxon>Amanita</taxon>
    </lineage>
</organism>
<dbReference type="AlphaFoldDB" id="A0A0C2X6I7"/>
<evidence type="ECO:0000256" key="2">
    <source>
        <dbReference type="PIRSR" id="PIRSR613078-1"/>
    </source>
</evidence>
<dbReference type="Pfam" id="PF00300">
    <property type="entry name" value="His_Phos_1"/>
    <property type="match status" value="1"/>
</dbReference>
<feature type="active site" description="Proton donor/acceptor" evidence="2">
    <location>
        <position position="85"/>
    </location>
</feature>
<keyword evidence="5" id="KW-1185">Reference proteome</keyword>
<dbReference type="OrthoDB" id="354304at2759"/>
<dbReference type="PANTHER" id="PTHR46517:SF1">
    <property type="entry name" value="FRUCTOSE-2,6-BISPHOSPHATASE TIGAR"/>
    <property type="match status" value="1"/>
</dbReference>
<dbReference type="EMBL" id="KN818225">
    <property type="protein sequence ID" value="KIL69932.1"/>
    <property type="molecule type" value="Genomic_DNA"/>
</dbReference>
<dbReference type="InterPro" id="IPR013078">
    <property type="entry name" value="His_Pase_superF_clade-1"/>
</dbReference>
<feature type="active site" description="Tele-phosphohistidine intermediate" evidence="2">
    <location>
        <position position="11"/>
    </location>
</feature>
<name>A0A0C2X6I7_AMAMK</name>
<keyword evidence="1" id="KW-0378">Hydrolase</keyword>
<dbReference type="FunCoup" id="A0A0C2X6I7">
    <property type="interactions" value="304"/>
</dbReference>
<dbReference type="GO" id="GO:0005829">
    <property type="term" value="C:cytosol"/>
    <property type="evidence" value="ECO:0007669"/>
    <property type="project" value="TreeGrafter"/>
</dbReference>
<dbReference type="SMART" id="SM00855">
    <property type="entry name" value="PGAM"/>
    <property type="match status" value="1"/>
</dbReference>
<dbReference type="GO" id="GO:0043456">
    <property type="term" value="P:regulation of pentose-phosphate shunt"/>
    <property type="evidence" value="ECO:0007669"/>
    <property type="project" value="TreeGrafter"/>
</dbReference>
<feature type="binding site" evidence="3">
    <location>
        <position position="60"/>
    </location>
    <ligand>
        <name>substrate</name>
    </ligand>
</feature>
<dbReference type="CDD" id="cd07067">
    <property type="entry name" value="HP_PGM_like"/>
    <property type="match status" value="1"/>
</dbReference>
<evidence type="ECO:0000313" key="4">
    <source>
        <dbReference type="EMBL" id="KIL69932.1"/>
    </source>
</evidence>
<dbReference type="InParanoid" id="A0A0C2X6I7"/>
<dbReference type="SUPFAM" id="SSF53254">
    <property type="entry name" value="Phosphoglycerate mutase-like"/>
    <property type="match status" value="1"/>
</dbReference>